<dbReference type="AlphaFoldDB" id="F7QTX5"/>
<evidence type="ECO:0000313" key="2">
    <source>
        <dbReference type="Proteomes" id="UP000003074"/>
    </source>
</evidence>
<evidence type="ECO:0000313" key="1">
    <source>
        <dbReference type="EMBL" id="EGM52221.1"/>
    </source>
</evidence>
<dbReference type="RefSeq" id="WP_004564236.1">
    <property type="nucleotide sequence ID" value="NZ_AFOI01000002.1"/>
</dbReference>
<gene>
    <name evidence="1" type="ORF">LSGJ_00641</name>
</gene>
<protein>
    <submittedName>
        <fullName evidence="1">Uncharacterized protein</fullName>
    </submittedName>
</protein>
<proteinExistence type="predicted"/>
<comment type="caution">
    <text evidence="1">The sequence shown here is derived from an EMBL/GenBank/DDBJ whole genome shotgun (WGS) entry which is preliminary data.</text>
</comment>
<sequence>MIYNNLFLNRYNSFSGFKQAIKRAKGKFINPLVEIKEDWENKLVKYEKEGK</sequence>
<dbReference type="Proteomes" id="UP000003074">
    <property type="component" value="Unassembled WGS sequence"/>
</dbReference>
<dbReference type="PATRIC" id="fig|1041521.3.peg.644"/>
<dbReference type="EMBL" id="AFOI01000002">
    <property type="protein sequence ID" value="EGM52221.1"/>
    <property type="molecule type" value="Genomic_DNA"/>
</dbReference>
<name>F7QTX5_9LACO</name>
<organism evidence="1 2">
    <name type="scientific">Ligilactobacillus salivarius GJ-24</name>
    <dbReference type="NCBI Taxonomy" id="1041521"/>
    <lineage>
        <taxon>Bacteria</taxon>
        <taxon>Bacillati</taxon>
        <taxon>Bacillota</taxon>
        <taxon>Bacilli</taxon>
        <taxon>Lactobacillales</taxon>
        <taxon>Lactobacillaceae</taxon>
        <taxon>Ligilactobacillus</taxon>
    </lineage>
</organism>
<accession>F7QTX5</accession>
<reference evidence="1 2" key="1">
    <citation type="journal article" date="2011" name="J. Bacteriol.">
        <title>Genome Sequence of Lactobacillus salivarius GJ-24, a Probiotic Strain Isolated from Healthy Adult Intestine.</title>
        <authorList>
            <person name="Cho Y.J."/>
            <person name="Choi J.K."/>
            <person name="Kim J.H."/>
            <person name="Lim Y.S."/>
            <person name="Ham J.S."/>
            <person name="Kang D.K."/>
            <person name="Chun J."/>
            <person name="Paik H.D."/>
            <person name="Kim G.B."/>
        </authorList>
    </citation>
    <scope>NUCLEOTIDE SEQUENCE [LARGE SCALE GENOMIC DNA]</scope>
    <source>
        <strain evidence="1 2">GJ-24</strain>
    </source>
</reference>